<reference evidence="1" key="1">
    <citation type="journal article" date="2015" name="Nature">
        <title>Complex archaea that bridge the gap between prokaryotes and eukaryotes.</title>
        <authorList>
            <person name="Spang A."/>
            <person name="Saw J.H."/>
            <person name="Jorgensen S.L."/>
            <person name="Zaremba-Niedzwiedzka K."/>
            <person name="Martijn J."/>
            <person name="Lind A.E."/>
            <person name="van Eijk R."/>
            <person name="Schleper C."/>
            <person name="Guy L."/>
            <person name="Ettema T.J."/>
        </authorList>
    </citation>
    <scope>NUCLEOTIDE SEQUENCE</scope>
</reference>
<protein>
    <submittedName>
        <fullName evidence="1">Uncharacterized protein</fullName>
    </submittedName>
</protein>
<comment type="caution">
    <text evidence="1">The sequence shown here is derived from an EMBL/GenBank/DDBJ whole genome shotgun (WGS) entry which is preliminary data.</text>
</comment>
<evidence type="ECO:0000313" key="1">
    <source>
        <dbReference type="EMBL" id="KKN35243.1"/>
    </source>
</evidence>
<name>A0A0F9T163_9ZZZZ</name>
<dbReference type="AlphaFoldDB" id="A0A0F9T163"/>
<proteinExistence type="predicted"/>
<sequence length="84" mass="9673">MIKFDALNMKVTQENLEELMTSLSFQCDCRQLRILSIESVEQAKIRDDAELSGKVISIDSRRRSKHTAVVVTKELIFNDQSFHS</sequence>
<accession>A0A0F9T163</accession>
<gene>
    <name evidence="1" type="ORF">LCGC14_0785570</name>
</gene>
<dbReference type="EMBL" id="LAZR01002052">
    <property type="protein sequence ID" value="KKN35243.1"/>
    <property type="molecule type" value="Genomic_DNA"/>
</dbReference>
<organism evidence="1">
    <name type="scientific">marine sediment metagenome</name>
    <dbReference type="NCBI Taxonomy" id="412755"/>
    <lineage>
        <taxon>unclassified sequences</taxon>
        <taxon>metagenomes</taxon>
        <taxon>ecological metagenomes</taxon>
    </lineage>
</organism>